<feature type="region of interest" description="Disordered" evidence="7">
    <location>
        <begin position="200"/>
        <end position="231"/>
    </location>
</feature>
<reference evidence="12 13" key="1">
    <citation type="submission" date="2019-09" db="EMBL/GenBank/DDBJ databases">
        <title>Genome sequence of Roseospira marina, one of the more divergent members of the non-sulfur purple photosynthetic bacterial family, the Rhodospirillaceae.</title>
        <authorList>
            <person name="Meyer T."/>
            <person name="Kyndt J."/>
        </authorList>
    </citation>
    <scope>NUCLEOTIDE SEQUENCE [LARGE SCALE GENOMIC DNA]</scope>
    <source>
        <strain evidence="12 13">DSM 15113</strain>
    </source>
</reference>
<name>A0A5M6IH88_9PROT</name>
<accession>A0A5M6IH88</accession>
<feature type="transmembrane region" description="Helical" evidence="8">
    <location>
        <begin position="605"/>
        <end position="623"/>
    </location>
</feature>
<evidence type="ECO:0000313" key="13">
    <source>
        <dbReference type="Proteomes" id="UP000324065"/>
    </source>
</evidence>
<dbReference type="GO" id="GO:0008381">
    <property type="term" value="F:mechanosensitive monoatomic ion channel activity"/>
    <property type="evidence" value="ECO:0007669"/>
    <property type="project" value="InterPro"/>
</dbReference>
<evidence type="ECO:0000256" key="7">
    <source>
        <dbReference type="SAM" id="MobiDB-lite"/>
    </source>
</evidence>
<evidence type="ECO:0000256" key="5">
    <source>
        <dbReference type="ARBA" id="ARBA00022989"/>
    </source>
</evidence>
<dbReference type="OrthoDB" id="9814206at2"/>
<evidence type="ECO:0000313" key="12">
    <source>
        <dbReference type="EMBL" id="KAA5606985.1"/>
    </source>
</evidence>
<dbReference type="InterPro" id="IPR045276">
    <property type="entry name" value="YbiO_bact"/>
</dbReference>
<feature type="transmembrane region" description="Helical" evidence="8">
    <location>
        <begin position="325"/>
        <end position="349"/>
    </location>
</feature>
<dbReference type="EMBL" id="VWPJ01000002">
    <property type="protein sequence ID" value="KAA5606985.1"/>
    <property type="molecule type" value="Genomic_DNA"/>
</dbReference>
<dbReference type="InterPro" id="IPR010920">
    <property type="entry name" value="LSM_dom_sf"/>
</dbReference>
<dbReference type="Pfam" id="PF00924">
    <property type="entry name" value="MS_channel_2nd"/>
    <property type="match status" value="1"/>
</dbReference>
<dbReference type="PANTHER" id="PTHR30460:SF0">
    <property type="entry name" value="MODERATE CONDUCTANCE MECHANOSENSITIVE CHANNEL YBIO"/>
    <property type="match status" value="1"/>
</dbReference>
<feature type="transmembrane region" description="Helical" evidence="8">
    <location>
        <begin position="361"/>
        <end position="384"/>
    </location>
</feature>
<dbReference type="SUPFAM" id="SSF82861">
    <property type="entry name" value="Mechanosensitive channel protein MscS (YggB), transmembrane region"/>
    <property type="match status" value="1"/>
</dbReference>
<dbReference type="PANTHER" id="PTHR30460">
    <property type="entry name" value="MODERATE CONDUCTANCE MECHANOSENSITIVE CHANNEL YBIO"/>
    <property type="match status" value="1"/>
</dbReference>
<evidence type="ECO:0000256" key="4">
    <source>
        <dbReference type="ARBA" id="ARBA00022692"/>
    </source>
</evidence>
<keyword evidence="13" id="KW-1185">Reference proteome</keyword>
<protein>
    <submittedName>
        <fullName evidence="12">Mechanosensitive ion channel</fullName>
    </submittedName>
</protein>
<evidence type="ECO:0000256" key="6">
    <source>
        <dbReference type="ARBA" id="ARBA00023136"/>
    </source>
</evidence>
<evidence type="ECO:0000256" key="3">
    <source>
        <dbReference type="ARBA" id="ARBA00022475"/>
    </source>
</evidence>
<feature type="transmembrane region" description="Helical" evidence="8">
    <location>
        <begin position="512"/>
        <end position="537"/>
    </location>
</feature>
<dbReference type="Gene3D" id="3.30.70.100">
    <property type="match status" value="1"/>
</dbReference>
<feature type="compositionally biased region" description="Low complexity" evidence="7">
    <location>
        <begin position="200"/>
        <end position="220"/>
    </location>
</feature>
<feature type="transmembrane region" description="Helical" evidence="8">
    <location>
        <begin position="411"/>
        <end position="429"/>
    </location>
</feature>
<dbReference type="Pfam" id="PF21088">
    <property type="entry name" value="MS_channel_1st"/>
    <property type="match status" value="1"/>
</dbReference>
<dbReference type="InterPro" id="IPR011066">
    <property type="entry name" value="MscS_channel_C_sf"/>
</dbReference>
<comment type="subcellular location">
    <subcellularLocation>
        <location evidence="1">Cell membrane</location>
        <topology evidence="1">Multi-pass membrane protein</topology>
    </subcellularLocation>
</comment>
<dbReference type="AlphaFoldDB" id="A0A5M6IH88"/>
<feature type="transmembrane region" description="Helical" evidence="8">
    <location>
        <begin position="283"/>
        <end position="305"/>
    </location>
</feature>
<comment type="similarity">
    <text evidence="2">Belongs to the MscS (TC 1.A.23) family.</text>
</comment>
<keyword evidence="4 8" id="KW-0812">Transmembrane</keyword>
<feature type="domain" description="Mechanosensitive ion channel transmembrane helices 2/3" evidence="11">
    <location>
        <begin position="659"/>
        <end position="700"/>
    </location>
</feature>
<gene>
    <name evidence="12" type="ORF">F1188_03495</name>
</gene>
<evidence type="ECO:0000259" key="10">
    <source>
        <dbReference type="Pfam" id="PF21082"/>
    </source>
</evidence>
<feature type="domain" description="Mechanosensitive ion channel MscS" evidence="9">
    <location>
        <begin position="702"/>
        <end position="765"/>
    </location>
</feature>
<dbReference type="SUPFAM" id="SSF50182">
    <property type="entry name" value="Sm-like ribonucleoproteins"/>
    <property type="match status" value="1"/>
</dbReference>
<keyword evidence="3" id="KW-1003">Cell membrane</keyword>
<dbReference type="SUPFAM" id="SSF82689">
    <property type="entry name" value="Mechanosensitive channel protein MscS (YggB), C-terminal domain"/>
    <property type="match status" value="1"/>
</dbReference>
<feature type="domain" description="Mechanosensitive ion channel MscS C-terminal" evidence="10">
    <location>
        <begin position="773"/>
        <end position="859"/>
    </location>
</feature>
<feature type="transmembrane region" description="Helical" evidence="8">
    <location>
        <begin position="565"/>
        <end position="585"/>
    </location>
</feature>
<dbReference type="InterPro" id="IPR006685">
    <property type="entry name" value="MscS_channel_2nd"/>
</dbReference>
<evidence type="ECO:0000256" key="2">
    <source>
        <dbReference type="ARBA" id="ARBA00008017"/>
    </source>
</evidence>
<evidence type="ECO:0000256" key="1">
    <source>
        <dbReference type="ARBA" id="ARBA00004651"/>
    </source>
</evidence>
<dbReference type="Gene3D" id="1.10.287.1260">
    <property type="match status" value="1"/>
</dbReference>
<dbReference type="Gene3D" id="2.30.30.60">
    <property type="match status" value="1"/>
</dbReference>
<feature type="compositionally biased region" description="Acidic residues" evidence="7">
    <location>
        <begin position="921"/>
        <end position="930"/>
    </location>
</feature>
<proteinExistence type="inferred from homology"/>
<keyword evidence="5 8" id="KW-1133">Transmembrane helix</keyword>
<sequence>MRTVTTPAPRRRISTGRLVALLGLLCLLAGLSGVFGGMAHAQSRALSPEAQQALETMIESRTEAAARAAESGTTETAAPGDSAVGASEASGASGSEAERAAGSPADGAAAAPAPTTAAPPSASVPDNVAGLLAALRNPETRAALVDLLRATEPGVASPSGSQGEGASASSGSPPASSSGSASSSSAGLSGLAAAAVGSATPEAPAGAGESAPASGATDSSGDGGEGESVLPIPAPDITALTNLFHDLYEDVVWTSGITTQVPEIWNWIRLQFDDTQRDVWLHLSWQIALVVLAGVVTAVLIRFMLIGAIRRLQEKAAETSGTRRLILLVTRLVLSLLPIGVFAVTAQATMPVIDATWRTELVAAVVVTTMVILRAVDLVLGALLSPGDASLRLMPASDETATILTRGLRRIGMALVLGYLLVEVSRLLGMPHGGRMLLVHLAGLVVLVLSIRTLIALRAIVKAHIRRINVRGGASSAWIGGLLRGLADIWHILATAYAIGIFFAWVVDTERWFALAGLATLKTVVVFFLGLVVFGWVQKVRDASMMRLHGAGRLDRGARERGRRYIGLTTSAVRVLVGLIALALILDAWHLGALSWLLDGGGKRFVTMALNLALVLAVAVALWEGVNHMILRYLSSTDAQGKLVERGQRERTLLPLLRNVLTVFLVVVASLIVLSEIGVDIAPLLAGAGVIGLAIGFGSQKLVQDVISGVFNLLEDTIGVGDVVQVGSHAGVVEAMSIRSIRLRDLSGNLHTIPFSGVDTVTNMTKDFSYYLLEVGIAYRENTDYVTSILHEIGAELQADDEYGPSILEPLEVLGVDGFKDSAVIIKARIMTKPIMQWWVGREFNRRMKHRFDALGIEIPFPHTTLYFGVDKEGNAPPAHLHVDRLAAMGRHATGSGGHPVESDPTVEPPPTPKPVHLPDPDGDGPGEGR</sequence>
<dbReference type="InterPro" id="IPR011014">
    <property type="entry name" value="MscS_channel_TM-2"/>
</dbReference>
<feature type="region of interest" description="Disordered" evidence="7">
    <location>
        <begin position="153"/>
        <end position="184"/>
    </location>
</feature>
<dbReference type="InterPro" id="IPR049278">
    <property type="entry name" value="MS_channel_C"/>
</dbReference>
<dbReference type="InterPro" id="IPR049142">
    <property type="entry name" value="MS_channel_1st"/>
</dbReference>
<dbReference type="InterPro" id="IPR023408">
    <property type="entry name" value="MscS_beta-dom_sf"/>
</dbReference>
<feature type="region of interest" description="Disordered" evidence="7">
    <location>
        <begin position="63"/>
        <end position="122"/>
    </location>
</feature>
<feature type="compositionally biased region" description="Pro residues" evidence="7">
    <location>
        <begin position="907"/>
        <end position="918"/>
    </location>
</feature>
<organism evidence="12 13">
    <name type="scientific">Roseospira marina</name>
    <dbReference type="NCBI Taxonomy" id="140057"/>
    <lineage>
        <taxon>Bacteria</taxon>
        <taxon>Pseudomonadati</taxon>
        <taxon>Pseudomonadota</taxon>
        <taxon>Alphaproteobacteria</taxon>
        <taxon>Rhodospirillales</taxon>
        <taxon>Rhodospirillaceae</taxon>
        <taxon>Roseospira</taxon>
    </lineage>
</organism>
<feature type="region of interest" description="Disordered" evidence="7">
    <location>
        <begin position="891"/>
        <end position="930"/>
    </location>
</feature>
<evidence type="ECO:0000259" key="11">
    <source>
        <dbReference type="Pfam" id="PF21088"/>
    </source>
</evidence>
<feature type="transmembrane region" description="Helical" evidence="8">
    <location>
        <begin position="482"/>
        <end position="506"/>
    </location>
</feature>
<feature type="transmembrane region" description="Helical" evidence="8">
    <location>
        <begin position="656"/>
        <end position="675"/>
    </location>
</feature>
<dbReference type="Pfam" id="PF21082">
    <property type="entry name" value="MS_channel_3rd"/>
    <property type="match status" value="1"/>
</dbReference>
<dbReference type="Proteomes" id="UP000324065">
    <property type="component" value="Unassembled WGS sequence"/>
</dbReference>
<keyword evidence="6 8" id="KW-0472">Membrane</keyword>
<evidence type="ECO:0000259" key="9">
    <source>
        <dbReference type="Pfam" id="PF00924"/>
    </source>
</evidence>
<feature type="compositionally biased region" description="Low complexity" evidence="7">
    <location>
        <begin position="65"/>
        <end position="121"/>
    </location>
</feature>
<dbReference type="GO" id="GO:0005886">
    <property type="term" value="C:plasma membrane"/>
    <property type="evidence" value="ECO:0007669"/>
    <property type="project" value="UniProtKB-SubCell"/>
</dbReference>
<feature type="compositionally biased region" description="Low complexity" evidence="7">
    <location>
        <begin position="156"/>
        <end position="184"/>
    </location>
</feature>
<comment type="caution">
    <text evidence="12">The sequence shown here is derived from an EMBL/GenBank/DDBJ whole genome shotgun (WGS) entry which is preliminary data.</text>
</comment>
<evidence type="ECO:0000256" key="8">
    <source>
        <dbReference type="SAM" id="Phobius"/>
    </source>
</evidence>
<feature type="transmembrane region" description="Helical" evidence="8">
    <location>
        <begin position="441"/>
        <end position="461"/>
    </location>
</feature>